<evidence type="ECO:0000256" key="7">
    <source>
        <dbReference type="ARBA" id="ARBA00022898"/>
    </source>
</evidence>
<dbReference type="InterPro" id="IPR015168">
    <property type="entry name" value="SsuA/THI5"/>
</dbReference>
<organism evidence="14 15">
    <name type="scientific">Desulfofustis limnaeus</name>
    <dbReference type="NCBI Taxonomy" id="2740163"/>
    <lineage>
        <taxon>Bacteria</taxon>
        <taxon>Pseudomonadati</taxon>
        <taxon>Thermodesulfobacteriota</taxon>
        <taxon>Desulfobulbia</taxon>
        <taxon>Desulfobulbales</taxon>
        <taxon>Desulfocapsaceae</taxon>
        <taxon>Desulfofustis</taxon>
    </lineage>
</organism>
<dbReference type="Gene3D" id="3.40.190.10">
    <property type="entry name" value="Periplasmic binding protein-like II"/>
    <property type="match status" value="2"/>
</dbReference>
<keyword evidence="9" id="KW-0408">Iron</keyword>
<keyword evidence="7" id="KW-0663">Pyridoxal phosphate</keyword>
<dbReference type="Proteomes" id="UP000830055">
    <property type="component" value="Chromosome"/>
</dbReference>
<keyword evidence="12" id="KW-0732">Signal</keyword>
<dbReference type="PANTHER" id="PTHR31528:SF1">
    <property type="entry name" value="4-AMINO-5-HYDROXYMETHYL-2-METHYLPYRIMIDINE PHOSPHATE SYNTHASE THI11-RELATED"/>
    <property type="match status" value="1"/>
</dbReference>
<keyword evidence="6" id="KW-0479">Metal-binding</keyword>
<evidence type="ECO:0000256" key="12">
    <source>
        <dbReference type="SAM" id="SignalP"/>
    </source>
</evidence>
<evidence type="ECO:0000256" key="2">
    <source>
        <dbReference type="ARBA" id="ARBA00004948"/>
    </source>
</evidence>
<evidence type="ECO:0000256" key="10">
    <source>
        <dbReference type="ARBA" id="ARBA00033171"/>
    </source>
</evidence>
<evidence type="ECO:0000256" key="1">
    <source>
        <dbReference type="ARBA" id="ARBA00003469"/>
    </source>
</evidence>
<keyword evidence="15" id="KW-1185">Reference proteome</keyword>
<comment type="subunit">
    <text evidence="4">Homodimer.</text>
</comment>
<evidence type="ECO:0000313" key="14">
    <source>
        <dbReference type="EMBL" id="BDD88352.1"/>
    </source>
</evidence>
<comment type="pathway">
    <text evidence="2">Cofactor biosynthesis; thiamine diphosphate biosynthesis.</text>
</comment>
<dbReference type="Pfam" id="PF09084">
    <property type="entry name" value="NMT1"/>
    <property type="match status" value="1"/>
</dbReference>
<sequence length="322" mass="35770">MTRILLISALLCCFRPCPAAAAAAVRLALHWLPQAQFAGFYMAQDKGFYRDAGIDLTVLHGGTDSVPADRLSSGEAHFATMFLTAALERRAAGIPLVNICQLSQRTSLMLLTRKEDNIASVADLAGRRVAVWANEFQLQTWGLFRQHGISVSLVPFSGSMELFLKGAVSAALAMWYNEYHSVLASGYREEELHPLFFKDTDFDFPEDGLYCLAKTIEEHPDTVDAFIEATKQGWHYAFTHQEEALAVTERHMRAANLPFSAAHQRWMLRTMATLMQPDSGSGTFGTLPRPAFERVARALTEAGFTDRLPPYETFVRSVADAD</sequence>
<dbReference type="RefSeq" id="WP_284151726.1">
    <property type="nucleotide sequence ID" value="NZ_AP025516.1"/>
</dbReference>
<feature type="domain" description="SsuA/THI5-like" evidence="13">
    <location>
        <begin position="35"/>
        <end position="244"/>
    </location>
</feature>
<comment type="function">
    <text evidence="1">Responsible for the formation of the pyrimidine heterocycle in the thiamine biosynthesis pathway. Catalyzes the formation of hydroxymethylpyrimidine phosphate (HMP-P) from histidine and pyridoxal phosphate (PLP). The protein uses PLP and the active site histidine to form HMP-P, generating an inactive enzyme. The enzyme can only undergo a single turnover, which suggests it is a suicide enzyme.</text>
</comment>
<comment type="similarity">
    <text evidence="3">Belongs to the NMT1/THI5 family.</text>
</comment>
<accession>A0ABM7WBH6</accession>
<name>A0ABM7WBH6_9BACT</name>
<comment type="catalytic activity">
    <reaction evidence="11">
        <text>N(6)-(pyridoxal phosphate)-L-lysyl-[4-amino-5-hydroxymethyl-2-methylpyrimidine phosphate synthase] + L-histidyl-[4-amino-5-hydroxymethyl-2-methylpyrimidine phosphate synthase] + 2 Fe(3+) + 4 H2O = L-lysyl-[4-amino-5-hydroxymethyl-2-methylpyrimidine phosphate synthase] + (2S)-2-amino-5-hydroxy-4-oxopentanoyl-[4-amino-5-hydroxymethyl-2-methylpyrimidine phosphate synthase] + 4-amino-2-methyl-5-(phosphooxymethyl)pyrimidine + 3-oxopropanoate + 2 Fe(2+) + 2 H(+)</text>
        <dbReference type="Rhea" id="RHEA:65756"/>
        <dbReference type="Rhea" id="RHEA-COMP:16892"/>
        <dbReference type="Rhea" id="RHEA-COMP:16893"/>
        <dbReference type="Rhea" id="RHEA-COMP:16894"/>
        <dbReference type="Rhea" id="RHEA-COMP:16895"/>
        <dbReference type="ChEBI" id="CHEBI:15377"/>
        <dbReference type="ChEBI" id="CHEBI:15378"/>
        <dbReference type="ChEBI" id="CHEBI:29033"/>
        <dbReference type="ChEBI" id="CHEBI:29034"/>
        <dbReference type="ChEBI" id="CHEBI:29969"/>
        <dbReference type="ChEBI" id="CHEBI:29979"/>
        <dbReference type="ChEBI" id="CHEBI:33190"/>
        <dbReference type="ChEBI" id="CHEBI:58354"/>
        <dbReference type="ChEBI" id="CHEBI:143915"/>
        <dbReference type="ChEBI" id="CHEBI:157692"/>
    </reaction>
    <physiologicalReaction direction="left-to-right" evidence="11">
        <dbReference type="Rhea" id="RHEA:65757"/>
    </physiologicalReaction>
</comment>
<keyword evidence="8" id="KW-0784">Thiamine biosynthesis</keyword>
<feature type="signal peptide" evidence="12">
    <location>
        <begin position="1"/>
        <end position="21"/>
    </location>
</feature>
<gene>
    <name evidence="14" type="ORF">DPPLL_27170</name>
</gene>
<protein>
    <recommendedName>
        <fullName evidence="10">Thiamine pyrimidine synthase</fullName>
    </recommendedName>
</protein>
<reference evidence="14 15" key="1">
    <citation type="submission" date="2022-01" db="EMBL/GenBank/DDBJ databases">
        <title>Desulfofustis limnae sp. nov., a novel mesophilic sulfate-reducing bacterium isolated from marsh soil.</title>
        <authorList>
            <person name="Watanabe M."/>
            <person name="Takahashi A."/>
            <person name="Kojima H."/>
            <person name="Fukui M."/>
        </authorList>
    </citation>
    <scope>NUCLEOTIDE SEQUENCE [LARGE SCALE GENOMIC DNA]</scope>
    <source>
        <strain evidence="14 15">PPLL</strain>
    </source>
</reference>
<keyword evidence="5" id="KW-0808">Transferase</keyword>
<dbReference type="InterPro" id="IPR027939">
    <property type="entry name" value="NMT1/THI5"/>
</dbReference>
<evidence type="ECO:0000256" key="8">
    <source>
        <dbReference type="ARBA" id="ARBA00022977"/>
    </source>
</evidence>
<evidence type="ECO:0000256" key="9">
    <source>
        <dbReference type="ARBA" id="ARBA00023004"/>
    </source>
</evidence>
<evidence type="ECO:0000259" key="13">
    <source>
        <dbReference type="Pfam" id="PF09084"/>
    </source>
</evidence>
<evidence type="ECO:0000313" key="15">
    <source>
        <dbReference type="Proteomes" id="UP000830055"/>
    </source>
</evidence>
<evidence type="ECO:0000256" key="4">
    <source>
        <dbReference type="ARBA" id="ARBA00011738"/>
    </source>
</evidence>
<evidence type="ECO:0000256" key="11">
    <source>
        <dbReference type="ARBA" id="ARBA00048179"/>
    </source>
</evidence>
<evidence type="ECO:0000256" key="3">
    <source>
        <dbReference type="ARBA" id="ARBA00009406"/>
    </source>
</evidence>
<proteinExistence type="inferred from homology"/>
<dbReference type="PANTHER" id="PTHR31528">
    <property type="entry name" value="4-AMINO-5-HYDROXYMETHYL-2-METHYLPYRIMIDINE PHOSPHATE SYNTHASE THI11-RELATED"/>
    <property type="match status" value="1"/>
</dbReference>
<feature type="chain" id="PRO_5045272711" description="Thiamine pyrimidine synthase" evidence="12">
    <location>
        <begin position="22"/>
        <end position="322"/>
    </location>
</feature>
<evidence type="ECO:0000256" key="5">
    <source>
        <dbReference type="ARBA" id="ARBA00022679"/>
    </source>
</evidence>
<dbReference type="SUPFAM" id="SSF53850">
    <property type="entry name" value="Periplasmic binding protein-like II"/>
    <property type="match status" value="1"/>
</dbReference>
<evidence type="ECO:0000256" key="6">
    <source>
        <dbReference type="ARBA" id="ARBA00022723"/>
    </source>
</evidence>
<dbReference type="EMBL" id="AP025516">
    <property type="protein sequence ID" value="BDD88352.1"/>
    <property type="molecule type" value="Genomic_DNA"/>
</dbReference>